<reference evidence="1" key="1">
    <citation type="submission" date="2020-04" db="EMBL/GenBank/DDBJ databases">
        <authorList>
            <person name="Chiriac C."/>
            <person name="Salcher M."/>
            <person name="Ghai R."/>
            <person name="Kavagutti S V."/>
        </authorList>
    </citation>
    <scope>NUCLEOTIDE SEQUENCE</scope>
</reference>
<sequence>MENSSSLRELVQSSQSIVEALIESNGELSPEMELQLQNLEVALPAKIDSYSFILEKLEAEEEFWKAKAKQLTAVAKGCSNVRDRIKESLKQAAVQLGKDELVGNDVRFKISNSKPKLVIDESQVDEAYKIIVTTKEIDKKRIEEDLKLNVPVQGASLVETKSIRSYINKGLK</sequence>
<dbReference type="EMBL" id="LR796582">
    <property type="protein sequence ID" value="CAB4152619.1"/>
    <property type="molecule type" value="Genomic_DNA"/>
</dbReference>
<organism evidence="1">
    <name type="scientific">uncultured Caudovirales phage</name>
    <dbReference type="NCBI Taxonomy" id="2100421"/>
    <lineage>
        <taxon>Viruses</taxon>
        <taxon>Duplodnaviria</taxon>
        <taxon>Heunggongvirae</taxon>
        <taxon>Uroviricota</taxon>
        <taxon>Caudoviricetes</taxon>
        <taxon>Peduoviridae</taxon>
        <taxon>Maltschvirus</taxon>
        <taxon>Maltschvirus maltsch</taxon>
    </lineage>
</organism>
<name>A0A6J5NAK6_9CAUD</name>
<dbReference type="Pfam" id="PF05565">
    <property type="entry name" value="Sipho_Gp157"/>
    <property type="match status" value="1"/>
</dbReference>
<gene>
    <name evidence="1" type="ORF">UFOVP610_21</name>
</gene>
<evidence type="ECO:0000313" key="1">
    <source>
        <dbReference type="EMBL" id="CAB4152619.1"/>
    </source>
</evidence>
<protein>
    <submittedName>
        <fullName evidence="1">Siphovirus Gp157</fullName>
    </submittedName>
</protein>
<proteinExistence type="predicted"/>
<dbReference type="InterPro" id="IPR008840">
    <property type="entry name" value="Sipho_Gp157"/>
</dbReference>
<accession>A0A6J5NAK6</accession>